<keyword evidence="4 6" id="KW-1133">Transmembrane helix</keyword>
<comment type="subcellular location">
    <subcellularLocation>
        <location evidence="1">Cell membrane</location>
        <topology evidence="1">Multi-pass membrane protein</topology>
    </subcellularLocation>
</comment>
<sequence length="475" mass="55350">MNKNKSLFVRFLPIIAFAISPLLNLAALPFITSSINPNSFGLYNYYISIINIVLLITLFPSLNSGILRFMNTKFESYTKDKLVITNLIFLSTLTYGLISTIIYFYYQDILFIYISVTFYFIFLMNFFKSFLNVNGYKIKFSLILLSTTLVQYSFVFIMFYFFSLNVYHLLLGNLLLSFFILIFQIIKSKGSLFKFNFNVNKKNYSKIFKFVIPSMVIAFAGVILSTGDRILIKNLLINGDFYVGIYSVNYTLYAQVIDLIVAIFYLYIPFYLYSKYENNGLDDYIIGLKSVLDKYIYLSTLAVALFMFNYDKINFLILDNSYLTNTKLAIYVLVGQYYFGIYRIISNYYLVINKQKITSILLIIIAVLNVALNLIFIPLYGYIAAAVTTLICFIILVILTYLSIYRSIKDHIISLPNVFIIMVPIILLFIVSYPDMYKDKFEVAFILIRDSLIIIFIYFIFSLIKIKNYLKEVLR</sequence>
<evidence type="ECO:0000256" key="1">
    <source>
        <dbReference type="ARBA" id="ARBA00004651"/>
    </source>
</evidence>
<dbReference type="BioCyc" id="JESP1508404:G14D9-12217-MONOMER"/>
<name>A0A0B5AUH0_9BACL</name>
<feature type="transmembrane region" description="Helical" evidence="6">
    <location>
        <begin position="412"/>
        <end position="431"/>
    </location>
</feature>
<evidence type="ECO:0000256" key="2">
    <source>
        <dbReference type="ARBA" id="ARBA00022475"/>
    </source>
</evidence>
<dbReference type="KEGG" id="jeo:JMA_29360"/>
<keyword evidence="8" id="KW-1185">Reference proteome</keyword>
<dbReference type="InterPro" id="IPR050833">
    <property type="entry name" value="Poly_Biosynth_Transport"/>
</dbReference>
<dbReference type="GO" id="GO:0005886">
    <property type="term" value="C:plasma membrane"/>
    <property type="evidence" value="ECO:0007669"/>
    <property type="project" value="UniProtKB-SubCell"/>
</dbReference>
<protein>
    <submittedName>
        <fullName evidence="7">Uncharacterized protein</fullName>
    </submittedName>
</protein>
<keyword evidence="5 6" id="KW-0472">Membrane</keyword>
<evidence type="ECO:0000313" key="7">
    <source>
        <dbReference type="EMBL" id="AJD92253.1"/>
    </source>
</evidence>
<dbReference type="PANTHER" id="PTHR30250:SF11">
    <property type="entry name" value="O-ANTIGEN TRANSPORTER-RELATED"/>
    <property type="match status" value="1"/>
</dbReference>
<dbReference type="EMBL" id="CP009416">
    <property type="protein sequence ID" value="AJD92253.1"/>
    <property type="molecule type" value="Genomic_DNA"/>
</dbReference>
<dbReference type="OrthoDB" id="6017905at2"/>
<dbReference type="PANTHER" id="PTHR30250">
    <property type="entry name" value="PST FAMILY PREDICTED COLANIC ACID TRANSPORTER"/>
    <property type="match status" value="1"/>
</dbReference>
<feature type="transmembrane region" description="Helical" evidence="6">
    <location>
        <begin position="328"/>
        <end position="345"/>
    </location>
</feature>
<feature type="transmembrane region" description="Helical" evidence="6">
    <location>
        <begin position="382"/>
        <end position="405"/>
    </location>
</feature>
<dbReference type="Proteomes" id="UP000031449">
    <property type="component" value="Chromosome"/>
</dbReference>
<evidence type="ECO:0000256" key="6">
    <source>
        <dbReference type="SAM" id="Phobius"/>
    </source>
</evidence>
<feature type="transmembrane region" description="Helical" evidence="6">
    <location>
        <begin position="83"/>
        <end position="104"/>
    </location>
</feature>
<accession>A0A0B5AUH0</accession>
<dbReference type="HOGENOM" id="CLU_574625_0_0_9"/>
<evidence type="ECO:0000313" key="8">
    <source>
        <dbReference type="Proteomes" id="UP000031449"/>
    </source>
</evidence>
<feature type="transmembrane region" description="Helical" evidence="6">
    <location>
        <begin position="167"/>
        <end position="186"/>
    </location>
</feature>
<feature type="transmembrane region" description="Helical" evidence="6">
    <location>
        <begin position="252"/>
        <end position="273"/>
    </location>
</feature>
<feature type="transmembrane region" description="Helical" evidence="6">
    <location>
        <begin position="207"/>
        <end position="232"/>
    </location>
</feature>
<dbReference type="AlphaFoldDB" id="A0A0B5AUH0"/>
<proteinExistence type="predicted"/>
<keyword evidence="3 6" id="KW-0812">Transmembrane</keyword>
<feature type="transmembrane region" description="Helical" evidence="6">
    <location>
        <begin position="285"/>
        <end position="308"/>
    </location>
</feature>
<gene>
    <name evidence="7" type="ORF">JMA_29360</name>
</gene>
<feature type="transmembrane region" description="Helical" evidence="6">
    <location>
        <begin position="7"/>
        <end position="31"/>
    </location>
</feature>
<feature type="transmembrane region" description="Helical" evidence="6">
    <location>
        <begin position="110"/>
        <end position="128"/>
    </location>
</feature>
<feature type="transmembrane region" description="Helical" evidence="6">
    <location>
        <begin position="443"/>
        <end position="464"/>
    </location>
</feature>
<evidence type="ECO:0000256" key="4">
    <source>
        <dbReference type="ARBA" id="ARBA00022989"/>
    </source>
</evidence>
<feature type="transmembrane region" description="Helical" evidence="6">
    <location>
        <begin position="357"/>
        <end position="376"/>
    </location>
</feature>
<keyword evidence="2" id="KW-1003">Cell membrane</keyword>
<evidence type="ECO:0000256" key="5">
    <source>
        <dbReference type="ARBA" id="ARBA00023136"/>
    </source>
</evidence>
<feature type="transmembrane region" description="Helical" evidence="6">
    <location>
        <begin position="140"/>
        <end position="161"/>
    </location>
</feature>
<feature type="transmembrane region" description="Helical" evidence="6">
    <location>
        <begin position="43"/>
        <end position="62"/>
    </location>
</feature>
<reference evidence="7 8" key="1">
    <citation type="submission" date="2014-08" db="EMBL/GenBank/DDBJ databases">
        <title>Complete genome of a marine bacteria Jeotgalibacillus malaysiensis.</title>
        <authorList>
            <person name="Yaakop A.S."/>
            <person name="Chan K.-G."/>
            <person name="Goh K.M."/>
        </authorList>
    </citation>
    <scope>NUCLEOTIDE SEQUENCE [LARGE SCALE GENOMIC DNA]</scope>
    <source>
        <strain evidence="7 8">D5</strain>
    </source>
</reference>
<organism evidence="7 8">
    <name type="scientific">Jeotgalibacillus malaysiensis</name>
    <dbReference type="NCBI Taxonomy" id="1508404"/>
    <lineage>
        <taxon>Bacteria</taxon>
        <taxon>Bacillati</taxon>
        <taxon>Bacillota</taxon>
        <taxon>Bacilli</taxon>
        <taxon>Bacillales</taxon>
        <taxon>Caryophanaceae</taxon>
        <taxon>Jeotgalibacillus</taxon>
    </lineage>
</organism>
<evidence type="ECO:0000256" key="3">
    <source>
        <dbReference type="ARBA" id="ARBA00022692"/>
    </source>
</evidence>
<dbReference type="STRING" id="1508404.JMA_29360"/>